<dbReference type="PANTHER" id="PTHR34980">
    <property type="entry name" value="INNER MEMBRANE PROTEIN-RELATED-RELATED"/>
    <property type="match status" value="1"/>
</dbReference>
<keyword evidence="4 5" id="KW-0472">Membrane</keyword>
<comment type="caution">
    <text evidence="6">The sequence shown here is derived from an EMBL/GenBank/DDBJ whole genome shotgun (WGS) entry which is preliminary data.</text>
</comment>
<feature type="transmembrane region" description="Helical" evidence="5">
    <location>
        <begin position="97"/>
        <end position="115"/>
    </location>
</feature>
<reference evidence="6 7" key="1">
    <citation type="journal article" date="2018" name="Microbiome">
        <title>Fine metagenomic profile of the Mediterranean stratified and mixed water columns revealed by assembly and recruitment.</title>
        <authorList>
            <person name="Haro-Moreno J.M."/>
            <person name="Lopez-Perez M."/>
            <person name="De La Torre J.R."/>
            <person name="Picazo A."/>
            <person name="Camacho A."/>
            <person name="Rodriguez-Valera F."/>
        </authorList>
    </citation>
    <scope>NUCLEOTIDE SEQUENCE [LARGE SCALE GENOMIC DNA]</scope>
    <source>
        <strain evidence="6">MED-G82</strain>
    </source>
</reference>
<dbReference type="Proteomes" id="UP000253307">
    <property type="component" value="Unassembled WGS sequence"/>
</dbReference>
<dbReference type="Pfam" id="PF05656">
    <property type="entry name" value="DUF805"/>
    <property type="match status" value="1"/>
</dbReference>
<sequence>MNFTDAVKAYFLKWNDFRSRSSRSEYWWATLFVTLASFPVGFIIGFVIGILFLTAGFSETTMEIVVGIVMLPIQIFIIIASTCLVIRRLHDVDKSGWWYLIIFTIIGIIPLLIWYCSKGTDGENRFGKDPLEQLQ</sequence>
<dbReference type="PANTHER" id="PTHR34980:SF3">
    <property type="entry name" value="BLR8105 PROTEIN"/>
    <property type="match status" value="1"/>
</dbReference>
<evidence type="ECO:0000256" key="5">
    <source>
        <dbReference type="SAM" id="Phobius"/>
    </source>
</evidence>
<evidence type="ECO:0000256" key="1">
    <source>
        <dbReference type="ARBA" id="ARBA00004141"/>
    </source>
</evidence>
<keyword evidence="3 5" id="KW-1133">Transmembrane helix</keyword>
<comment type="subcellular location">
    <subcellularLocation>
        <location evidence="1">Membrane</location>
        <topology evidence="1">Multi-pass membrane protein</topology>
    </subcellularLocation>
</comment>
<dbReference type="SUPFAM" id="SSF161098">
    <property type="entry name" value="MetI-like"/>
    <property type="match status" value="1"/>
</dbReference>
<feature type="transmembrane region" description="Helical" evidence="5">
    <location>
        <begin position="64"/>
        <end position="85"/>
    </location>
</feature>
<evidence type="ECO:0000313" key="6">
    <source>
        <dbReference type="EMBL" id="RCL41491.1"/>
    </source>
</evidence>
<organism evidence="6 7">
    <name type="scientific">SAR86 cluster bacterium</name>
    <dbReference type="NCBI Taxonomy" id="2030880"/>
    <lineage>
        <taxon>Bacteria</taxon>
        <taxon>Pseudomonadati</taxon>
        <taxon>Pseudomonadota</taxon>
        <taxon>Gammaproteobacteria</taxon>
        <taxon>SAR86 cluster</taxon>
    </lineage>
</organism>
<dbReference type="InterPro" id="IPR008523">
    <property type="entry name" value="DUF805"/>
</dbReference>
<evidence type="ECO:0000256" key="2">
    <source>
        <dbReference type="ARBA" id="ARBA00022692"/>
    </source>
</evidence>
<gene>
    <name evidence="6" type="ORF">DBW96_02235</name>
</gene>
<proteinExistence type="predicted"/>
<dbReference type="EMBL" id="QOPE01000012">
    <property type="protein sequence ID" value="RCL41491.1"/>
    <property type="molecule type" value="Genomic_DNA"/>
</dbReference>
<keyword evidence="2 5" id="KW-0812">Transmembrane</keyword>
<protein>
    <submittedName>
        <fullName evidence="6">DUF805 domain-containing protein</fullName>
    </submittedName>
</protein>
<evidence type="ECO:0000256" key="3">
    <source>
        <dbReference type="ARBA" id="ARBA00022989"/>
    </source>
</evidence>
<dbReference type="AlphaFoldDB" id="A0A368BW79"/>
<dbReference type="InterPro" id="IPR035906">
    <property type="entry name" value="MetI-like_sf"/>
</dbReference>
<feature type="transmembrane region" description="Helical" evidence="5">
    <location>
        <begin position="26"/>
        <end position="52"/>
    </location>
</feature>
<accession>A0A368BW79</accession>
<dbReference type="GO" id="GO:0005886">
    <property type="term" value="C:plasma membrane"/>
    <property type="evidence" value="ECO:0007669"/>
    <property type="project" value="TreeGrafter"/>
</dbReference>
<name>A0A368BW79_9GAMM</name>
<evidence type="ECO:0000256" key="4">
    <source>
        <dbReference type="ARBA" id="ARBA00023136"/>
    </source>
</evidence>
<evidence type="ECO:0000313" key="7">
    <source>
        <dbReference type="Proteomes" id="UP000253307"/>
    </source>
</evidence>